<evidence type="ECO:0000313" key="3">
    <source>
        <dbReference type="Proteomes" id="UP000669133"/>
    </source>
</evidence>
<reference evidence="2 3" key="1">
    <citation type="submission" date="2020-12" db="EMBL/GenBank/DDBJ databases">
        <title>Effect of drift, selection, and recombination on the evolution of hybrid genomes in Candida yeast pathogens.</title>
        <authorList>
            <person name="Mixao V."/>
            <person name="Ksiezopolska E."/>
            <person name="Saus E."/>
            <person name="Boekhout T."/>
            <person name="Gacser A."/>
            <person name="Gabaldon T."/>
        </authorList>
    </citation>
    <scope>NUCLEOTIDE SEQUENCE [LARGE SCALE GENOMIC DNA]</scope>
    <source>
        <strain evidence="2 3">BP57</strain>
    </source>
</reference>
<evidence type="ECO:0000256" key="1">
    <source>
        <dbReference type="SAM" id="MobiDB-lite"/>
    </source>
</evidence>
<dbReference type="AlphaFoldDB" id="A0A8H7ZAM8"/>
<dbReference type="RefSeq" id="XP_067547476.1">
    <property type="nucleotide sequence ID" value="XM_067692900.1"/>
</dbReference>
<dbReference type="Proteomes" id="UP000669133">
    <property type="component" value="Unassembled WGS sequence"/>
</dbReference>
<accession>A0A8H7ZAM8</accession>
<dbReference type="EMBL" id="JAEOAQ010000005">
    <property type="protein sequence ID" value="KAG5418360.1"/>
    <property type="molecule type" value="Genomic_DNA"/>
</dbReference>
<organism evidence="2 3">
    <name type="scientific">Candida metapsilosis</name>
    <dbReference type="NCBI Taxonomy" id="273372"/>
    <lineage>
        <taxon>Eukaryota</taxon>
        <taxon>Fungi</taxon>
        <taxon>Dikarya</taxon>
        <taxon>Ascomycota</taxon>
        <taxon>Saccharomycotina</taxon>
        <taxon>Pichiomycetes</taxon>
        <taxon>Debaryomycetaceae</taxon>
        <taxon>Candida/Lodderomyces clade</taxon>
        <taxon>Candida</taxon>
    </lineage>
</organism>
<evidence type="ECO:0000313" key="2">
    <source>
        <dbReference type="EMBL" id="KAG5418360.1"/>
    </source>
</evidence>
<dbReference type="OrthoDB" id="4011634at2759"/>
<keyword evidence="3" id="KW-1185">Reference proteome</keyword>
<comment type="caution">
    <text evidence="2">The sequence shown here is derived from an EMBL/GenBank/DDBJ whole genome shotgun (WGS) entry which is preliminary data.</text>
</comment>
<sequence>MFNQIQTYLLKRIFEDLDPNLFHSIEETTIPTPATAAESPILGSYSKYNDAAVSPPRHFKTQIRVYNQIINSINSYKGLQLTNDNYKLVVLYFEYYHLYITTNKVVEPNPRRTTLNYINYIITSLDTKPTSYQKTISIIEDLLFIFTPTAQLGTTYLNEILSDFNYFITYFQSHSTLTKSTVIHAISLTFAFEIFQYPRIANKIKQTSTTTTNTPQSPPPPPPQLSLSSQQQNLLIQFSRFYFITSWINYTTNKSIKSISLDEVAKQFCQTEFDKVVKESSDEQQLNNKEQGNSKSVMLMDEENIEDRVVEMYNAGSLAGLRSDEIIQSFQEAMKEYRFRRQFN</sequence>
<feature type="region of interest" description="Disordered" evidence="1">
    <location>
        <begin position="207"/>
        <end position="227"/>
    </location>
</feature>
<protein>
    <submittedName>
        <fullName evidence="2">Uncharacterized protein</fullName>
    </submittedName>
</protein>
<name>A0A8H7ZAM8_9ASCO</name>
<proteinExistence type="predicted"/>
<gene>
    <name evidence="2" type="ORF">I9W82_003888</name>
</gene>
<dbReference type="GeneID" id="93652517"/>